<name>A0A8H4PNQ6_9HYPO</name>
<dbReference type="AlphaFoldDB" id="A0A8H4PNQ6"/>
<comment type="caution">
    <text evidence="11">The sequence shown here is derived from an EMBL/GenBank/DDBJ whole genome shotgun (WGS) entry which is preliminary data.</text>
</comment>
<keyword evidence="6 10" id="KW-0010">Activator</keyword>
<evidence type="ECO:0000256" key="6">
    <source>
        <dbReference type="ARBA" id="ARBA00023159"/>
    </source>
</evidence>
<evidence type="ECO:0000313" key="11">
    <source>
        <dbReference type="EMBL" id="KAF4507339.1"/>
    </source>
</evidence>
<dbReference type="Pfam" id="PF05983">
    <property type="entry name" value="Med7"/>
    <property type="match status" value="1"/>
</dbReference>
<dbReference type="PANTHER" id="PTHR21428:SF11">
    <property type="entry name" value="MEDIATOR OF RNA POLYMERASE II TRANSCRIPTION SUBUNIT 7"/>
    <property type="match status" value="1"/>
</dbReference>
<dbReference type="GO" id="GO:0006357">
    <property type="term" value="P:regulation of transcription by RNA polymerase II"/>
    <property type="evidence" value="ECO:0007669"/>
    <property type="project" value="InterPro"/>
</dbReference>
<comment type="similarity">
    <text evidence="2 10">Belongs to the Mediator complex subunit 7 family.</text>
</comment>
<dbReference type="OrthoDB" id="10253553at2759"/>
<evidence type="ECO:0000256" key="1">
    <source>
        <dbReference type="ARBA" id="ARBA00004123"/>
    </source>
</evidence>
<keyword evidence="8 10" id="KW-0539">Nucleus</keyword>
<keyword evidence="12" id="KW-1185">Reference proteome</keyword>
<protein>
    <recommendedName>
        <fullName evidence="4 10">Mediator of RNA polymerase II transcription subunit 7</fullName>
    </recommendedName>
</protein>
<keyword evidence="5 10" id="KW-0805">Transcription regulation</keyword>
<keyword evidence="7 10" id="KW-0804">Transcription</keyword>
<dbReference type="Gene3D" id="6.10.140.200">
    <property type="match status" value="1"/>
</dbReference>
<reference evidence="11 12" key="1">
    <citation type="journal article" date="2020" name="Genome Biol. Evol.">
        <title>A new high-quality draft genome assembly of the Chinese cordyceps Ophiocordyceps sinensis.</title>
        <authorList>
            <person name="Shu R."/>
            <person name="Zhang J."/>
            <person name="Meng Q."/>
            <person name="Zhang H."/>
            <person name="Zhou G."/>
            <person name="Li M."/>
            <person name="Wu P."/>
            <person name="Zhao Y."/>
            <person name="Chen C."/>
            <person name="Qin Q."/>
        </authorList>
    </citation>
    <scope>NUCLEOTIDE SEQUENCE [LARGE SCALE GENOMIC DNA]</scope>
    <source>
        <strain evidence="11 12">IOZ07</strain>
    </source>
</reference>
<sequence>MSDQPEPHSLASTFPNPPPFWKEFTLEKVARIEVLRSSNGVDNASGWAKVRMPGVPDDIVNLQPPPEPVDGRWRVFGDQYMLDDKLPTLEEQGIINLPDRGPPSSREDKHFDRAFELKKLAKSLLLNFLELVGTLGRTPGDADAKIQDLRTLFINTHHILNEYRPHQARESAIEMMQDHLDRTRAETVAIRAQVDKTRRVLEGLGSLGIVGTGSGDRDVRGAVEEGDVEALVMERETELWATTDATFT</sequence>
<gene>
    <name evidence="11" type="ORF">G6O67_005987</name>
</gene>
<dbReference type="GO" id="GO:0070847">
    <property type="term" value="C:core mediator complex"/>
    <property type="evidence" value="ECO:0007669"/>
    <property type="project" value="TreeGrafter"/>
</dbReference>
<dbReference type="Gene3D" id="6.10.140.1520">
    <property type="match status" value="1"/>
</dbReference>
<evidence type="ECO:0000256" key="8">
    <source>
        <dbReference type="ARBA" id="ARBA00023242"/>
    </source>
</evidence>
<evidence type="ECO:0000256" key="10">
    <source>
        <dbReference type="RuleBase" id="RU364060"/>
    </source>
</evidence>
<comment type="function">
    <text evidence="9">Component of the Mediator complex, a coactivator involved in the regulated transcription of nearly all RNA polymerase II-dependent genes. Mediator functions as a bridge to convey information from gene-specific regulatory proteins to the basal RNA polymerase II transcription machinery. Mediator is recruited to promoters by direct interactions with regulatory proteins and serves as a scaffold for the assembly of a functional preinitiation complex with RNA polymerase II and the general transcription factors.</text>
</comment>
<comment type="subcellular location">
    <subcellularLocation>
        <location evidence="1 10">Nucleus</location>
    </subcellularLocation>
</comment>
<dbReference type="SUPFAM" id="SSF140718">
    <property type="entry name" value="Mediator hinge subcomplex-like"/>
    <property type="match status" value="1"/>
</dbReference>
<evidence type="ECO:0000256" key="9">
    <source>
        <dbReference type="ARBA" id="ARBA00025687"/>
    </source>
</evidence>
<evidence type="ECO:0000256" key="3">
    <source>
        <dbReference type="ARBA" id="ARBA00011837"/>
    </source>
</evidence>
<dbReference type="PANTHER" id="PTHR21428">
    <property type="entry name" value="MEDIATOR OF RNA POLYMERASE II TRANSCRIPTION SUBUNIT 7"/>
    <property type="match status" value="1"/>
</dbReference>
<organism evidence="11 12">
    <name type="scientific">Ophiocordyceps sinensis</name>
    <dbReference type="NCBI Taxonomy" id="72228"/>
    <lineage>
        <taxon>Eukaryota</taxon>
        <taxon>Fungi</taxon>
        <taxon>Dikarya</taxon>
        <taxon>Ascomycota</taxon>
        <taxon>Pezizomycotina</taxon>
        <taxon>Sordariomycetes</taxon>
        <taxon>Hypocreomycetidae</taxon>
        <taxon>Hypocreales</taxon>
        <taxon>Ophiocordycipitaceae</taxon>
        <taxon>Ophiocordyceps</taxon>
    </lineage>
</organism>
<dbReference type="EMBL" id="JAAVMX010000006">
    <property type="protein sequence ID" value="KAF4507339.1"/>
    <property type="molecule type" value="Genomic_DNA"/>
</dbReference>
<evidence type="ECO:0000256" key="5">
    <source>
        <dbReference type="ARBA" id="ARBA00023015"/>
    </source>
</evidence>
<dbReference type="InterPro" id="IPR037212">
    <property type="entry name" value="Med7/Med21-like"/>
</dbReference>
<evidence type="ECO:0000256" key="4">
    <source>
        <dbReference type="ARBA" id="ARBA00020631"/>
    </source>
</evidence>
<evidence type="ECO:0000313" key="12">
    <source>
        <dbReference type="Proteomes" id="UP000557566"/>
    </source>
</evidence>
<evidence type="ECO:0000256" key="7">
    <source>
        <dbReference type="ARBA" id="ARBA00023163"/>
    </source>
</evidence>
<proteinExistence type="inferred from homology"/>
<dbReference type="InterPro" id="IPR009244">
    <property type="entry name" value="Mediatior_Med7"/>
</dbReference>
<accession>A0A8H4PNQ6</accession>
<comment type="subunit">
    <text evidence="3 10">Component of the Mediator complex.</text>
</comment>
<dbReference type="InterPro" id="IPR044888">
    <property type="entry name" value="Mediatior_Med7_sf"/>
</dbReference>
<dbReference type="Proteomes" id="UP000557566">
    <property type="component" value="Unassembled WGS sequence"/>
</dbReference>
<evidence type="ECO:0000256" key="2">
    <source>
        <dbReference type="ARBA" id="ARBA00009994"/>
    </source>
</evidence>
<dbReference type="GO" id="GO:0003712">
    <property type="term" value="F:transcription coregulator activity"/>
    <property type="evidence" value="ECO:0007669"/>
    <property type="project" value="InterPro"/>
</dbReference>
<dbReference type="GO" id="GO:0016592">
    <property type="term" value="C:mediator complex"/>
    <property type="evidence" value="ECO:0007669"/>
    <property type="project" value="InterPro"/>
</dbReference>